<dbReference type="AlphaFoldDB" id="A0A438I553"/>
<dbReference type="Proteomes" id="UP000288805">
    <property type="component" value="Unassembled WGS sequence"/>
</dbReference>
<evidence type="ECO:0000313" key="4">
    <source>
        <dbReference type="EMBL" id="RVW91838.1"/>
    </source>
</evidence>
<dbReference type="InterPro" id="IPR013103">
    <property type="entry name" value="RVT_2"/>
</dbReference>
<accession>A0A438I553</accession>
<dbReference type="Pfam" id="PF22936">
    <property type="entry name" value="Pol_BBD"/>
    <property type="match status" value="1"/>
</dbReference>
<dbReference type="GO" id="GO:0004190">
    <property type="term" value="F:aspartic-type endopeptidase activity"/>
    <property type="evidence" value="ECO:0007669"/>
    <property type="project" value="UniProtKB-KW"/>
</dbReference>
<evidence type="ECO:0000313" key="5">
    <source>
        <dbReference type="Proteomes" id="UP000288805"/>
    </source>
</evidence>
<feature type="compositionally biased region" description="Low complexity" evidence="2">
    <location>
        <begin position="209"/>
        <end position="226"/>
    </location>
</feature>
<dbReference type="GO" id="GO:0015074">
    <property type="term" value="P:DNA integration"/>
    <property type="evidence" value="ECO:0007669"/>
    <property type="project" value="InterPro"/>
</dbReference>
<sequence>MTTKNQIFTSVLSGSPLITSEKLVGSENYLSWSASVELWFMGQGYEDHLVTQEADIPEVDRVQWRKIDAQLCSVLWQSVDPRILLHLQAYKTCFKFWTQAKGLYTNDIQRLYKVASAIVHLSQQDLDLSTYIGQIASLKEQFLTVMPLTPDVGAQQTQLDKFFMVLTLIGLRPDLEPIRDQILGSSSVPSLDDVFARLLRISSTQTLPSDSASDSSMLVSQTTSRGGRSGTRGRGQRPHCTYCNKLGHTRDRCYQLHGRPPRTAHMAQSSDSPLPQPPSSSASQTSQASIASVAQPGNASACLTHTSSLGPWILDSGASDHLSGNKDLFSSITTTSDLPTVTLANGSQTVAKGIGLTLPLPSLPLTSVLYTPECPFNLIFISKITRTLNCSITFSDKFVTLQDRSTGKTIGIGRESQGLYHLTSDSSPAVCISTDAPLLIHNRLGHPSLSKFQKMVPHFFNFVVASVDNAREYFSAQFTSFMSHHGILHQSSCAHTPQQNGVAERKNRHLVETARTLLLHSHVPFRFWGDAVLTACYLINRMPSSVLHDQIPHSLLFPDQPLYFLPPRVFGCTCFVHILTHGQDKLSAKAMKCLFLGYSRLQKGYRCYSLETHRYFISADVTFFEDSPFFFTTSESLPVSEVLPIPIVSPPDVMPPRPLQVYHRRPRVVAPLPFPEAPADSLPIPSASPAPALPSPNDLPIAVRKAPMKLFPIQAGDRQWWMKWLLCTLMALGILLFYPSGKSTVGCRWVYAVKVGPDGQVDRLKARLVAKGYTQVYGSDYGDTFSPVAKIASVRLLLSMAAMCSWPLYQLDIKNAFLHGDLAEEVYMEQPPGFVAQGESGLVCRLRRSLYGLKQSPRAWFSRFSSVVQEFGMLRSTADHSVFYHHNSLGQCIYLVVYVDDIVITGSDQDGIQKLKQHLFTHFQTKDLGKLKFFLGIEIAQSSSGVVLPKGREPLGDPGRYRRLVGKLNYLTITRPDISFPVSVVSQFLQSPCDSHWDAVIRILRYIKSTPGQGVLYENRGHTQVVGYIDADWAGSPTDRRSTSGYCVFIGGNLISWKSKKQDVVARSSAEAEYRAMALATCELIWLRHLLQELRFGNDE</sequence>
<feature type="region of interest" description="Disordered" evidence="2">
    <location>
        <begin position="206"/>
        <end position="239"/>
    </location>
</feature>
<dbReference type="GO" id="GO:0003676">
    <property type="term" value="F:nucleic acid binding"/>
    <property type="evidence" value="ECO:0007669"/>
    <property type="project" value="InterPro"/>
</dbReference>
<reference evidence="4 5" key="1">
    <citation type="journal article" date="2018" name="PLoS Genet.">
        <title>Population sequencing reveals clonal diversity and ancestral inbreeding in the grapevine cultivar Chardonnay.</title>
        <authorList>
            <person name="Roach M.J."/>
            <person name="Johnson D.L."/>
            <person name="Bohlmann J."/>
            <person name="van Vuuren H.J."/>
            <person name="Jones S.J."/>
            <person name="Pretorius I.S."/>
            <person name="Schmidt S.A."/>
            <person name="Borneman A.R."/>
        </authorList>
    </citation>
    <scope>NUCLEOTIDE SEQUENCE [LARGE SCALE GENOMIC DNA]</scope>
    <source>
        <strain evidence="5">cv. Chardonnay</strain>
        <tissue evidence="4">Leaf</tissue>
    </source>
</reference>
<proteinExistence type="predicted"/>
<dbReference type="Pfam" id="PF25597">
    <property type="entry name" value="SH3_retrovirus"/>
    <property type="match status" value="1"/>
</dbReference>
<dbReference type="InterPro" id="IPR025724">
    <property type="entry name" value="GAG-pre-integrase_dom"/>
</dbReference>
<protein>
    <submittedName>
        <fullName evidence="4">Retrovirus-related Pol polyprotein from transposon TNT 1-94</fullName>
    </submittedName>
</protein>
<dbReference type="InterPro" id="IPR043502">
    <property type="entry name" value="DNA/RNA_pol_sf"/>
</dbReference>
<dbReference type="SUPFAM" id="SSF56672">
    <property type="entry name" value="DNA/RNA polymerases"/>
    <property type="match status" value="1"/>
</dbReference>
<gene>
    <name evidence="4" type="primary">POLX_2511</name>
    <name evidence="4" type="ORF">CK203_030137</name>
</gene>
<evidence type="ECO:0000256" key="2">
    <source>
        <dbReference type="SAM" id="MobiDB-lite"/>
    </source>
</evidence>
<dbReference type="CDD" id="cd09272">
    <property type="entry name" value="RNase_HI_RT_Ty1"/>
    <property type="match status" value="1"/>
</dbReference>
<organism evidence="4 5">
    <name type="scientific">Vitis vinifera</name>
    <name type="common">Grape</name>
    <dbReference type="NCBI Taxonomy" id="29760"/>
    <lineage>
        <taxon>Eukaryota</taxon>
        <taxon>Viridiplantae</taxon>
        <taxon>Streptophyta</taxon>
        <taxon>Embryophyta</taxon>
        <taxon>Tracheophyta</taxon>
        <taxon>Spermatophyta</taxon>
        <taxon>Magnoliopsida</taxon>
        <taxon>eudicotyledons</taxon>
        <taxon>Gunneridae</taxon>
        <taxon>Pentapetalae</taxon>
        <taxon>rosids</taxon>
        <taxon>Vitales</taxon>
        <taxon>Vitaceae</taxon>
        <taxon>Viteae</taxon>
        <taxon>Vitis</taxon>
    </lineage>
</organism>
<dbReference type="Gene3D" id="3.30.420.10">
    <property type="entry name" value="Ribonuclease H-like superfamily/Ribonuclease H"/>
    <property type="match status" value="1"/>
</dbReference>
<comment type="caution">
    <text evidence="4">The sequence shown here is derived from an EMBL/GenBank/DDBJ whole genome shotgun (WGS) entry which is preliminary data.</text>
</comment>
<dbReference type="InterPro" id="IPR001584">
    <property type="entry name" value="Integrase_cat-core"/>
</dbReference>
<dbReference type="PANTHER" id="PTHR11439:SF484">
    <property type="entry name" value="REVERSE TRANSCRIPTASE TY1_COPIA-TYPE DOMAIN-CONTAINING PROTEIN"/>
    <property type="match status" value="1"/>
</dbReference>
<name>A0A438I553_VITVI</name>
<keyword evidence="1" id="KW-0064">Aspartyl protease</keyword>
<dbReference type="EMBL" id="QGNW01000141">
    <property type="protein sequence ID" value="RVW91838.1"/>
    <property type="molecule type" value="Genomic_DNA"/>
</dbReference>
<dbReference type="InterPro" id="IPR036397">
    <property type="entry name" value="RNaseH_sf"/>
</dbReference>
<keyword evidence="1" id="KW-0378">Hydrolase</keyword>
<feature type="compositionally biased region" description="Low complexity" evidence="2">
    <location>
        <begin position="267"/>
        <end position="290"/>
    </location>
</feature>
<dbReference type="PROSITE" id="PS50994">
    <property type="entry name" value="INTEGRASE"/>
    <property type="match status" value="1"/>
</dbReference>
<keyword evidence="1" id="KW-0645">Protease</keyword>
<dbReference type="InterPro" id="IPR012337">
    <property type="entry name" value="RNaseH-like_sf"/>
</dbReference>
<feature type="domain" description="Integrase catalytic" evidence="3">
    <location>
        <begin position="467"/>
        <end position="560"/>
    </location>
</feature>
<dbReference type="FunFam" id="3.30.420.10:FF:000438">
    <property type="match status" value="1"/>
</dbReference>
<evidence type="ECO:0000256" key="1">
    <source>
        <dbReference type="ARBA" id="ARBA00022750"/>
    </source>
</evidence>
<dbReference type="Pfam" id="PF13976">
    <property type="entry name" value="gag_pre-integrs"/>
    <property type="match status" value="1"/>
</dbReference>
<evidence type="ECO:0000259" key="3">
    <source>
        <dbReference type="PROSITE" id="PS50994"/>
    </source>
</evidence>
<feature type="region of interest" description="Disordered" evidence="2">
    <location>
        <begin position="254"/>
        <end position="290"/>
    </location>
</feature>
<dbReference type="Pfam" id="PF07727">
    <property type="entry name" value="RVT_2"/>
    <property type="match status" value="1"/>
</dbReference>
<dbReference type="SUPFAM" id="SSF53098">
    <property type="entry name" value="Ribonuclease H-like"/>
    <property type="match status" value="1"/>
</dbReference>
<dbReference type="PANTHER" id="PTHR11439">
    <property type="entry name" value="GAG-POL-RELATED RETROTRANSPOSON"/>
    <property type="match status" value="1"/>
</dbReference>
<dbReference type="InterPro" id="IPR057670">
    <property type="entry name" value="SH3_retrovirus"/>
</dbReference>
<dbReference type="InterPro" id="IPR054722">
    <property type="entry name" value="PolX-like_BBD"/>
</dbReference>